<organism evidence="1 2">
    <name type="scientific">Saitoella complicata (strain BCRC 22490 / CBS 7301 / JCM 7358 / NBRC 10748 / NRRL Y-17804)</name>
    <dbReference type="NCBI Taxonomy" id="698492"/>
    <lineage>
        <taxon>Eukaryota</taxon>
        <taxon>Fungi</taxon>
        <taxon>Dikarya</taxon>
        <taxon>Ascomycota</taxon>
        <taxon>Taphrinomycotina</taxon>
        <taxon>Taphrinomycotina incertae sedis</taxon>
        <taxon>Saitoella</taxon>
    </lineage>
</organism>
<reference evidence="1 2" key="3">
    <citation type="journal article" date="2015" name="Genome Announc.">
        <title>Draft Genome Sequence of the Archiascomycetous Yeast Saitoella complicata.</title>
        <authorList>
            <person name="Yamauchi K."/>
            <person name="Kondo S."/>
            <person name="Hamamoto M."/>
            <person name="Takahashi Y."/>
            <person name="Ogura Y."/>
            <person name="Hayashi T."/>
            <person name="Nishida H."/>
        </authorList>
    </citation>
    <scope>NUCLEOTIDE SEQUENCE [LARGE SCALE GENOMIC DNA]</scope>
    <source>
        <strain evidence="1 2">NRRL Y-17804</strain>
    </source>
</reference>
<dbReference type="AlphaFoldDB" id="A0A0E9NBI4"/>
<evidence type="ECO:0000313" key="1">
    <source>
        <dbReference type="EMBL" id="GAO47168.1"/>
    </source>
</evidence>
<dbReference type="EMBL" id="BACD03000007">
    <property type="protein sequence ID" value="GAO47168.1"/>
    <property type="molecule type" value="Genomic_DNA"/>
</dbReference>
<evidence type="ECO:0000313" key="2">
    <source>
        <dbReference type="Proteomes" id="UP000033140"/>
    </source>
</evidence>
<name>A0A0E9NBI4_SAICN</name>
<sequence length="88" mass="10238">MPLTKNLVVLRAQDQRVPPNMVNVARSRDLLNLINHSLLGIILDVLRGSEVCHRRVSMRNGDKKWRGFERIEEVRTATESFLVLRFLE</sequence>
<accession>A0A0E9NBI4</accession>
<proteinExistence type="predicted"/>
<reference evidence="1 2" key="2">
    <citation type="journal article" date="2014" name="J. Gen. Appl. Microbiol.">
        <title>The early diverging ascomycetous budding yeast Saitoella complicata has three histone deacetylases belonging to the Clr6, Hos2, and Rpd3 lineages.</title>
        <authorList>
            <person name="Nishida H."/>
            <person name="Matsumoto T."/>
            <person name="Kondo S."/>
            <person name="Hamamoto M."/>
            <person name="Yoshikawa H."/>
        </authorList>
    </citation>
    <scope>NUCLEOTIDE SEQUENCE [LARGE SCALE GENOMIC DNA]</scope>
    <source>
        <strain evidence="1 2">NRRL Y-17804</strain>
    </source>
</reference>
<dbReference type="Proteomes" id="UP000033140">
    <property type="component" value="Unassembled WGS sequence"/>
</dbReference>
<protein>
    <submittedName>
        <fullName evidence="1">Uncharacterized protein</fullName>
    </submittedName>
</protein>
<comment type="caution">
    <text evidence="1">The sequence shown here is derived from an EMBL/GenBank/DDBJ whole genome shotgun (WGS) entry which is preliminary data.</text>
</comment>
<reference evidence="1 2" key="1">
    <citation type="journal article" date="2011" name="J. Gen. Appl. Microbiol.">
        <title>Draft genome sequencing of the enigmatic yeast Saitoella complicata.</title>
        <authorList>
            <person name="Nishida H."/>
            <person name="Hamamoto M."/>
            <person name="Sugiyama J."/>
        </authorList>
    </citation>
    <scope>NUCLEOTIDE SEQUENCE [LARGE SCALE GENOMIC DNA]</scope>
    <source>
        <strain evidence="1 2">NRRL Y-17804</strain>
    </source>
</reference>
<keyword evidence="2" id="KW-1185">Reference proteome</keyword>
<gene>
    <name evidence="1" type="ORF">G7K_1379-t1</name>
</gene>